<name>A0AAD6YUD9_9AGAR</name>
<proteinExistence type="predicted"/>
<dbReference type="Proteomes" id="UP001219525">
    <property type="component" value="Unassembled WGS sequence"/>
</dbReference>
<organism evidence="1 2">
    <name type="scientific">Mycena pura</name>
    <dbReference type="NCBI Taxonomy" id="153505"/>
    <lineage>
        <taxon>Eukaryota</taxon>
        <taxon>Fungi</taxon>
        <taxon>Dikarya</taxon>
        <taxon>Basidiomycota</taxon>
        <taxon>Agaricomycotina</taxon>
        <taxon>Agaricomycetes</taxon>
        <taxon>Agaricomycetidae</taxon>
        <taxon>Agaricales</taxon>
        <taxon>Marasmiineae</taxon>
        <taxon>Mycenaceae</taxon>
        <taxon>Mycena</taxon>
    </lineage>
</organism>
<dbReference type="PROSITE" id="PS51257">
    <property type="entry name" value="PROKAR_LIPOPROTEIN"/>
    <property type="match status" value="1"/>
</dbReference>
<gene>
    <name evidence="1" type="ORF">GGX14DRAFT_416902</name>
</gene>
<reference evidence="1" key="1">
    <citation type="submission" date="2023-03" db="EMBL/GenBank/DDBJ databases">
        <title>Massive genome expansion in bonnet fungi (Mycena s.s.) driven by repeated elements and novel gene families across ecological guilds.</title>
        <authorList>
            <consortium name="Lawrence Berkeley National Laboratory"/>
            <person name="Harder C.B."/>
            <person name="Miyauchi S."/>
            <person name="Viragh M."/>
            <person name="Kuo A."/>
            <person name="Thoen E."/>
            <person name="Andreopoulos B."/>
            <person name="Lu D."/>
            <person name="Skrede I."/>
            <person name="Drula E."/>
            <person name="Henrissat B."/>
            <person name="Morin E."/>
            <person name="Kohler A."/>
            <person name="Barry K."/>
            <person name="LaButti K."/>
            <person name="Morin E."/>
            <person name="Salamov A."/>
            <person name="Lipzen A."/>
            <person name="Mereny Z."/>
            <person name="Hegedus B."/>
            <person name="Baldrian P."/>
            <person name="Stursova M."/>
            <person name="Weitz H."/>
            <person name="Taylor A."/>
            <person name="Grigoriev I.V."/>
            <person name="Nagy L.G."/>
            <person name="Martin F."/>
            <person name="Kauserud H."/>
        </authorList>
    </citation>
    <scope>NUCLEOTIDE SEQUENCE</scope>
    <source>
        <strain evidence="1">9144</strain>
    </source>
</reference>
<dbReference type="InterPro" id="IPR014752">
    <property type="entry name" value="Arrestin-like_C"/>
</dbReference>
<accession>A0AAD6YUD9</accession>
<evidence type="ECO:0000313" key="2">
    <source>
        <dbReference type="Proteomes" id="UP001219525"/>
    </source>
</evidence>
<protein>
    <submittedName>
        <fullName evidence="1">Uncharacterized protein</fullName>
    </submittedName>
</protein>
<sequence length="609" mass="67660">MKPTTTALLTTAAIGCLARKATGPADLNDCRVQAWVRAQDLSPDAISHGDLRIKVAPLCADQIASVTLRLQLDEFSEVKYLRRGAVLPEIRTADNQTKPEVSDFWGFEPVAENQVLYDYSAYDKAMSDPDRWVVKAEERMAWATEVTLFDNNPDLSHPRVTPFIVVSPAVNHPPAVHNYRSWSVAQPIMQHSFSHLGYHYTAVVKFTDGRSTDIPAGHTNFVPTYSVPSSETPFTWNATFESRERDNSDLPAIKKRLADRERCLPEALRSVFIADVTLEEGNVLQRGESARAIYLHQGAKDMFSGQAVKGKVTIRATNGSTTMSDISVSLKTVKNNHWAAEQATTSGDKQFYTTYERWSFDEVISVDSESPVFKEEGQSNYISNRRSPSKGLITASKPYFDFKLQVPENIVPDFSSYYGSAQVALNLELGVVYSRDVADCIEGIDRINNTYTPVGKRRATTWSRMLHLTATVPLVVLGDISARPVEHYLNPGVRSPAIFASQKDVVLPLPPSHPVIVEESFANTSSRLLRSDGTFDPIQSHRAFFANPFGRNGGAGKNISDPYARYLTGSYAGLLWRKKVIALERGILPAEKSELQNQDDSQYQFAVAP</sequence>
<dbReference type="AlphaFoldDB" id="A0AAD6YUD9"/>
<dbReference type="EMBL" id="JARJCW010000002">
    <property type="protein sequence ID" value="KAJ7229158.1"/>
    <property type="molecule type" value="Genomic_DNA"/>
</dbReference>
<keyword evidence="2" id="KW-1185">Reference proteome</keyword>
<evidence type="ECO:0000313" key="1">
    <source>
        <dbReference type="EMBL" id="KAJ7229158.1"/>
    </source>
</evidence>
<dbReference type="Gene3D" id="2.60.40.640">
    <property type="match status" value="1"/>
</dbReference>
<comment type="caution">
    <text evidence="1">The sequence shown here is derived from an EMBL/GenBank/DDBJ whole genome shotgun (WGS) entry which is preliminary data.</text>
</comment>